<keyword evidence="1" id="KW-0460">Magnesium</keyword>
<dbReference type="InterPro" id="IPR036020">
    <property type="entry name" value="WW_dom_sf"/>
</dbReference>
<dbReference type="EMBL" id="HBIO01006603">
    <property type="protein sequence ID" value="CAE0460010.1"/>
    <property type="molecule type" value="Transcribed_RNA"/>
</dbReference>
<dbReference type="PANTHER" id="PTHR12320">
    <property type="entry name" value="PROTEIN PHOSPHATASE 2C"/>
    <property type="match status" value="1"/>
</dbReference>
<feature type="chain" id="PRO_5035676611" description="Protein phosphatase" evidence="2">
    <location>
        <begin position="19"/>
        <end position="528"/>
    </location>
</feature>
<dbReference type="InterPro" id="IPR039123">
    <property type="entry name" value="PPTC7"/>
</dbReference>
<dbReference type="GO" id="GO:0004722">
    <property type="term" value="F:protein serine/threonine phosphatase activity"/>
    <property type="evidence" value="ECO:0007669"/>
    <property type="project" value="UniProtKB-EC"/>
</dbReference>
<dbReference type="AlphaFoldDB" id="A0A6S8TDN2"/>
<feature type="domain" description="PPM-type phosphatase" evidence="4">
    <location>
        <begin position="282"/>
        <end position="527"/>
    </location>
</feature>
<feature type="signal peptide" evidence="2">
    <location>
        <begin position="1"/>
        <end position="18"/>
    </location>
</feature>
<comment type="catalytic activity">
    <reaction evidence="1">
        <text>O-phospho-L-seryl-[protein] + H2O = L-seryl-[protein] + phosphate</text>
        <dbReference type="Rhea" id="RHEA:20629"/>
        <dbReference type="Rhea" id="RHEA-COMP:9863"/>
        <dbReference type="Rhea" id="RHEA-COMP:11604"/>
        <dbReference type="ChEBI" id="CHEBI:15377"/>
        <dbReference type="ChEBI" id="CHEBI:29999"/>
        <dbReference type="ChEBI" id="CHEBI:43474"/>
        <dbReference type="ChEBI" id="CHEBI:83421"/>
        <dbReference type="EC" id="3.1.3.16"/>
    </reaction>
</comment>
<keyword evidence="1" id="KW-0479">Metal-binding</keyword>
<dbReference type="EMBL" id="HBIO01006604">
    <property type="protein sequence ID" value="CAE0460011.1"/>
    <property type="molecule type" value="Transcribed_RNA"/>
</dbReference>
<evidence type="ECO:0000256" key="2">
    <source>
        <dbReference type="SAM" id="SignalP"/>
    </source>
</evidence>
<sequence length="528" mass="57426">MKTMMLVILSSCIFHGLAFTTNSASRCGQSSRVSSTDEIVQMMQSNFDSRSRNSRGRHHTSSSTRLRMSNLEVLAKEGPWTAYLDDESTGLVYYFNTDSGESSWDPPTSTFPPIKLTPMKQQRMLAKRNEYNAKMGIEGTVDYGLASEIETKNSGGGGLFGNLFAPVQTMADPEPAVEEFEEEEIELPKSTSLFGTLFGKKSENYNQEQFEDAKPVEEAYNQELLEDANPVEEDTNQGPAKPSFVSDLMSMASFQIPKATSDEQVQGEAAPNVETSPSLKMQMSSKVMPHPEKVSWGGEDALFVSSRSFGVFDGVSGAEKLAGVPLYSNTLAQQFKSEVKLDSPSLSIEEMKSKLLSAARYADASATGASTALVASIGEDDILRTVNLGDCQLMVIRNQSIFARTRETTHYFECPYQLSENSPDRPKDATILSTKLSSGDVILAGSDGVFDNLDDATVIEIATAKNSKGMISPSAVANKIISESRRISLDTQAETPFAKVAKKNRLENYADGLGGKVDDISCVVVSVN</sequence>
<reference evidence="6" key="1">
    <citation type="submission" date="2021-01" db="EMBL/GenBank/DDBJ databases">
        <authorList>
            <person name="Corre E."/>
            <person name="Pelletier E."/>
            <person name="Niang G."/>
            <person name="Scheremetjew M."/>
            <person name="Finn R."/>
            <person name="Kale V."/>
            <person name="Holt S."/>
            <person name="Cochrane G."/>
            <person name="Meng A."/>
            <person name="Brown T."/>
            <person name="Cohen L."/>
        </authorList>
    </citation>
    <scope>NUCLEOTIDE SEQUENCE</scope>
    <source>
        <strain evidence="6">MM31A-1</strain>
    </source>
</reference>
<dbReference type="Gene3D" id="3.60.40.10">
    <property type="entry name" value="PPM-type phosphatase domain"/>
    <property type="match status" value="1"/>
</dbReference>
<dbReference type="SUPFAM" id="SSF81606">
    <property type="entry name" value="PP2C-like"/>
    <property type="match status" value="1"/>
</dbReference>
<comment type="cofactor">
    <cofactor evidence="1">
        <name>Mg(2+)</name>
        <dbReference type="ChEBI" id="CHEBI:18420"/>
    </cofactor>
</comment>
<dbReference type="GO" id="GO:0046872">
    <property type="term" value="F:metal ion binding"/>
    <property type="evidence" value="ECO:0007669"/>
    <property type="project" value="UniProtKB-UniRule"/>
</dbReference>
<dbReference type="PANTHER" id="PTHR12320:SF1">
    <property type="entry name" value="PROTEIN PHOSPHATASE PTC7 HOMOLOG"/>
    <property type="match status" value="1"/>
</dbReference>
<keyword evidence="2" id="KW-0732">Signal</keyword>
<proteinExistence type="inferred from homology"/>
<dbReference type="PROSITE" id="PS50020">
    <property type="entry name" value="WW_DOMAIN_2"/>
    <property type="match status" value="1"/>
</dbReference>
<dbReference type="EC" id="3.1.3.16" evidence="1"/>
<dbReference type="InterPro" id="IPR036457">
    <property type="entry name" value="PPM-type-like_dom_sf"/>
</dbReference>
<evidence type="ECO:0000259" key="3">
    <source>
        <dbReference type="PROSITE" id="PS50020"/>
    </source>
</evidence>
<organism evidence="6">
    <name type="scientific">Chaetoceros debilis</name>
    <dbReference type="NCBI Taxonomy" id="122233"/>
    <lineage>
        <taxon>Eukaryota</taxon>
        <taxon>Sar</taxon>
        <taxon>Stramenopiles</taxon>
        <taxon>Ochrophyta</taxon>
        <taxon>Bacillariophyta</taxon>
        <taxon>Coscinodiscophyceae</taxon>
        <taxon>Chaetocerotophycidae</taxon>
        <taxon>Chaetocerotales</taxon>
        <taxon>Chaetocerotaceae</taxon>
        <taxon>Chaetoceros</taxon>
    </lineage>
</organism>
<keyword evidence="1" id="KW-0378">Hydrolase</keyword>
<accession>A0A6S8TDN2</accession>
<dbReference type="CDD" id="cd00201">
    <property type="entry name" value="WW"/>
    <property type="match status" value="1"/>
</dbReference>
<comment type="catalytic activity">
    <reaction evidence="1">
        <text>O-phospho-L-threonyl-[protein] + H2O = L-threonyl-[protein] + phosphate</text>
        <dbReference type="Rhea" id="RHEA:47004"/>
        <dbReference type="Rhea" id="RHEA-COMP:11060"/>
        <dbReference type="Rhea" id="RHEA-COMP:11605"/>
        <dbReference type="ChEBI" id="CHEBI:15377"/>
        <dbReference type="ChEBI" id="CHEBI:30013"/>
        <dbReference type="ChEBI" id="CHEBI:43474"/>
        <dbReference type="ChEBI" id="CHEBI:61977"/>
        <dbReference type="EC" id="3.1.3.16"/>
    </reaction>
</comment>
<dbReference type="InterPro" id="IPR001202">
    <property type="entry name" value="WW_dom"/>
</dbReference>
<evidence type="ECO:0000313" key="6">
    <source>
        <dbReference type="EMBL" id="CAE0460011.1"/>
    </source>
</evidence>
<dbReference type="Pfam" id="PF00397">
    <property type="entry name" value="WW"/>
    <property type="match status" value="1"/>
</dbReference>
<protein>
    <recommendedName>
        <fullName evidence="1">Protein phosphatase</fullName>
        <ecNumber evidence="1">3.1.3.16</ecNumber>
    </recommendedName>
</protein>
<keyword evidence="1" id="KW-0464">Manganese</keyword>
<comment type="similarity">
    <text evidence="1">Belongs to the PP2C family.</text>
</comment>
<evidence type="ECO:0000313" key="5">
    <source>
        <dbReference type="EMBL" id="CAE0460010.1"/>
    </source>
</evidence>
<keyword evidence="1" id="KW-0904">Protein phosphatase</keyword>
<dbReference type="SUPFAM" id="SSF51045">
    <property type="entry name" value="WW domain"/>
    <property type="match status" value="1"/>
</dbReference>
<evidence type="ECO:0000256" key="1">
    <source>
        <dbReference type="RuleBase" id="RU366020"/>
    </source>
</evidence>
<comment type="cofactor">
    <cofactor evidence="1">
        <name>Mn(2+)</name>
        <dbReference type="ChEBI" id="CHEBI:29035"/>
    </cofactor>
</comment>
<feature type="domain" description="WW" evidence="3">
    <location>
        <begin position="74"/>
        <end position="109"/>
    </location>
</feature>
<evidence type="ECO:0000259" key="4">
    <source>
        <dbReference type="PROSITE" id="PS51746"/>
    </source>
</evidence>
<dbReference type="Gene3D" id="2.20.70.10">
    <property type="match status" value="1"/>
</dbReference>
<dbReference type="PROSITE" id="PS51746">
    <property type="entry name" value="PPM_2"/>
    <property type="match status" value="1"/>
</dbReference>
<dbReference type="SMART" id="SM00332">
    <property type="entry name" value="PP2Cc"/>
    <property type="match status" value="1"/>
</dbReference>
<dbReference type="InterPro" id="IPR001932">
    <property type="entry name" value="PPM-type_phosphatase-like_dom"/>
</dbReference>
<dbReference type="SMART" id="SM00456">
    <property type="entry name" value="WW"/>
    <property type="match status" value="1"/>
</dbReference>
<name>A0A6S8TDN2_9STRA</name>
<gene>
    <name evidence="5" type="ORF">CDEB00056_LOCUS4851</name>
    <name evidence="6" type="ORF">CDEB00056_LOCUS4852</name>
</gene>